<sequence>MPDLRENDDDFCRKLPSFFLDHLPSVTYLRISTCHADCFVSRQYHWYNNSQKEEKDTLPWDVFSLPKLKAVHFHGILVCKKLLGFFDAHEDRLEHITFSECVAVDVIEWEWKETWGDIFKVLASAEAPPLQYLEISAIEGPVRLEADLESVDVTKLPEARGFAYISGNRELRWSKRHGALYPGDTRWHMELREIINENKMRGERSTKRL</sequence>
<evidence type="ECO:0000313" key="2">
    <source>
        <dbReference type="Proteomes" id="UP000504636"/>
    </source>
</evidence>
<proteinExistence type="predicted"/>
<dbReference type="GeneID" id="54461859"/>
<dbReference type="RefSeq" id="XP_033571947.1">
    <property type="nucleotide sequence ID" value="XM_033720966.1"/>
</dbReference>
<evidence type="ECO:0000313" key="1">
    <source>
        <dbReference type="EMBL" id="KAF2804983.1"/>
    </source>
</evidence>
<accession>A0A6A6Y8V6</accession>
<evidence type="ECO:0000313" key="3">
    <source>
        <dbReference type="RefSeq" id="XP_033571947.1"/>
    </source>
</evidence>
<reference evidence="3" key="2">
    <citation type="submission" date="2020-04" db="EMBL/GenBank/DDBJ databases">
        <authorList>
            <consortium name="NCBI Genome Project"/>
        </authorList>
    </citation>
    <scope>NUCLEOTIDE SEQUENCE</scope>
    <source>
        <strain evidence="3">CBS 304.34</strain>
    </source>
</reference>
<evidence type="ECO:0008006" key="4">
    <source>
        <dbReference type="Google" id="ProtNLM"/>
    </source>
</evidence>
<protein>
    <recommendedName>
        <fullName evidence="4">F-box domain-containing protein</fullName>
    </recommendedName>
</protein>
<dbReference type="EMBL" id="MU003711">
    <property type="protein sequence ID" value="KAF2804983.1"/>
    <property type="molecule type" value="Genomic_DNA"/>
</dbReference>
<keyword evidence="2" id="KW-1185">Reference proteome</keyword>
<dbReference type="OrthoDB" id="10508151at2759"/>
<organism evidence="1">
    <name type="scientific">Mytilinidion resinicola</name>
    <dbReference type="NCBI Taxonomy" id="574789"/>
    <lineage>
        <taxon>Eukaryota</taxon>
        <taxon>Fungi</taxon>
        <taxon>Dikarya</taxon>
        <taxon>Ascomycota</taxon>
        <taxon>Pezizomycotina</taxon>
        <taxon>Dothideomycetes</taxon>
        <taxon>Pleosporomycetidae</taxon>
        <taxon>Mytilinidiales</taxon>
        <taxon>Mytilinidiaceae</taxon>
        <taxon>Mytilinidion</taxon>
    </lineage>
</organism>
<dbReference type="AlphaFoldDB" id="A0A6A6Y8V6"/>
<name>A0A6A6Y8V6_9PEZI</name>
<dbReference type="Proteomes" id="UP000504636">
    <property type="component" value="Unplaced"/>
</dbReference>
<reference evidence="3" key="3">
    <citation type="submission" date="2025-04" db="UniProtKB">
        <authorList>
            <consortium name="RefSeq"/>
        </authorList>
    </citation>
    <scope>IDENTIFICATION</scope>
    <source>
        <strain evidence="3">CBS 304.34</strain>
    </source>
</reference>
<reference evidence="1 3" key="1">
    <citation type="journal article" date="2020" name="Stud. Mycol.">
        <title>101 Dothideomycetes genomes: a test case for predicting lifestyles and emergence of pathogens.</title>
        <authorList>
            <person name="Haridas S."/>
            <person name="Albert R."/>
            <person name="Binder M."/>
            <person name="Bloem J."/>
            <person name="Labutti K."/>
            <person name="Salamov A."/>
            <person name="Andreopoulos B."/>
            <person name="Baker S."/>
            <person name="Barry K."/>
            <person name="Bills G."/>
            <person name="Bluhm B."/>
            <person name="Cannon C."/>
            <person name="Castanera R."/>
            <person name="Culley D."/>
            <person name="Daum C."/>
            <person name="Ezra D."/>
            <person name="Gonzalez J."/>
            <person name="Henrissat B."/>
            <person name="Kuo A."/>
            <person name="Liang C."/>
            <person name="Lipzen A."/>
            <person name="Lutzoni F."/>
            <person name="Magnuson J."/>
            <person name="Mondo S."/>
            <person name="Nolan M."/>
            <person name="Ohm R."/>
            <person name="Pangilinan J."/>
            <person name="Park H.-J."/>
            <person name="Ramirez L."/>
            <person name="Alfaro M."/>
            <person name="Sun H."/>
            <person name="Tritt A."/>
            <person name="Yoshinaga Y."/>
            <person name="Zwiers L.-H."/>
            <person name="Turgeon B."/>
            <person name="Goodwin S."/>
            <person name="Spatafora J."/>
            <person name="Crous P."/>
            <person name="Grigoriev I."/>
        </authorList>
    </citation>
    <scope>NUCLEOTIDE SEQUENCE</scope>
    <source>
        <strain evidence="1 3">CBS 304.34</strain>
    </source>
</reference>
<gene>
    <name evidence="1 3" type="ORF">BDZ99DRAFT_467194</name>
</gene>